<protein>
    <submittedName>
        <fullName evidence="1">D-mannonate dehydratase UxuA</fullName>
    </submittedName>
</protein>
<evidence type="ECO:0000313" key="1">
    <source>
        <dbReference type="EMBL" id="PTQ94177.1"/>
    </source>
</evidence>
<accession>A0A2T5J6K3</accession>
<dbReference type="GO" id="GO:0008198">
    <property type="term" value="F:ferrous iron binding"/>
    <property type="evidence" value="ECO:0007669"/>
    <property type="project" value="TreeGrafter"/>
</dbReference>
<name>A0A2T5J6K3_9SPHI</name>
<dbReference type="PANTHER" id="PTHR30387">
    <property type="entry name" value="MANNONATE DEHYDRATASE"/>
    <property type="match status" value="1"/>
</dbReference>
<dbReference type="PANTHER" id="PTHR30387:SF2">
    <property type="entry name" value="MANNONATE DEHYDRATASE"/>
    <property type="match status" value="1"/>
</dbReference>
<evidence type="ECO:0000313" key="2">
    <source>
        <dbReference type="Proteomes" id="UP000244168"/>
    </source>
</evidence>
<dbReference type="Pfam" id="PF03786">
    <property type="entry name" value="UxuA"/>
    <property type="match status" value="1"/>
</dbReference>
<dbReference type="GO" id="GO:0042840">
    <property type="term" value="P:D-glucuronate catabolic process"/>
    <property type="evidence" value="ECO:0007669"/>
    <property type="project" value="TreeGrafter"/>
</dbReference>
<dbReference type="InterPro" id="IPR004628">
    <property type="entry name" value="Man_deHydtase"/>
</dbReference>
<gene>
    <name evidence="1" type="ORF">C8P68_107243</name>
</gene>
<keyword evidence="2" id="KW-1185">Reference proteome</keyword>
<dbReference type="GO" id="GO:0030145">
    <property type="term" value="F:manganese ion binding"/>
    <property type="evidence" value="ECO:0007669"/>
    <property type="project" value="TreeGrafter"/>
</dbReference>
<dbReference type="EMBL" id="QAOQ01000007">
    <property type="protein sequence ID" value="PTQ94177.1"/>
    <property type="molecule type" value="Genomic_DNA"/>
</dbReference>
<organism evidence="1 2">
    <name type="scientific">Mucilaginibacter yixingensis</name>
    <dbReference type="NCBI Taxonomy" id="1295612"/>
    <lineage>
        <taxon>Bacteria</taxon>
        <taxon>Pseudomonadati</taxon>
        <taxon>Bacteroidota</taxon>
        <taxon>Sphingobacteriia</taxon>
        <taxon>Sphingobacteriales</taxon>
        <taxon>Sphingobacteriaceae</taxon>
        <taxon>Mucilaginibacter</taxon>
    </lineage>
</organism>
<dbReference type="Gene3D" id="3.20.20.150">
    <property type="entry name" value="Divalent-metal-dependent TIM barrel enzymes"/>
    <property type="match status" value="1"/>
</dbReference>
<proteinExistence type="predicted"/>
<reference evidence="1 2" key="1">
    <citation type="submission" date="2018-04" db="EMBL/GenBank/DDBJ databases">
        <title>Genomic Encyclopedia of Archaeal and Bacterial Type Strains, Phase II (KMG-II): from individual species to whole genera.</title>
        <authorList>
            <person name="Goeker M."/>
        </authorList>
    </citation>
    <scope>NUCLEOTIDE SEQUENCE [LARGE SCALE GENOMIC DNA]</scope>
    <source>
        <strain evidence="1 2">DSM 26809</strain>
    </source>
</reference>
<dbReference type="Proteomes" id="UP000244168">
    <property type="component" value="Unassembled WGS sequence"/>
</dbReference>
<sequence>MEKVMNSIVEGQYRRMLTGQTDIAIPMRPDHGDKIWTDHNYDTYPGYSLIGRLKGLSELKGLEAGIKFNRIAKN</sequence>
<dbReference type="AlphaFoldDB" id="A0A2T5J6K3"/>
<comment type="caution">
    <text evidence="1">The sequence shown here is derived from an EMBL/GenBank/DDBJ whole genome shotgun (WGS) entry which is preliminary data.</text>
</comment>
<dbReference type="GO" id="GO:0008927">
    <property type="term" value="F:mannonate dehydratase activity"/>
    <property type="evidence" value="ECO:0007669"/>
    <property type="project" value="InterPro"/>
</dbReference>